<comment type="caution">
    <text evidence="3">The sequence shown here is derived from an EMBL/GenBank/DDBJ whole genome shotgun (WGS) entry which is preliminary data.</text>
</comment>
<comment type="similarity">
    <text evidence="1">Belongs to the phD/YefM antitoxin family.</text>
</comment>
<organism evidence="3 4">
    <name type="scientific">Nocardiopsis coralli</name>
    <dbReference type="NCBI Taxonomy" id="2772213"/>
    <lineage>
        <taxon>Bacteria</taxon>
        <taxon>Bacillati</taxon>
        <taxon>Actinomycetota</taxon>
        <taxon>Actinomycetes</taxon>
        <taxon>Streptosporangiales</taxon>
        <taxon>Nocardiopsidaceae</taxon>
        <taxon>Nocardiopsis</taxon>
    </lineage>
</organism>
<evidence type="ECO:0000256" key="1">
    <source>
        <dbReference type="ARBA" id="ARBA00009981"/>
    </source>
</evidence>
<name>A0ABR9PAS1_9ACTN</name>
<dbReference type="Proteomes" id="UP000806528">
    <property type="component" value="Unassembled WGS sequence"/>
</dbReference>
<dbReference type="Gene3D" id="3.40.1620.10">
    <property type="entry name" value="YefM-like domain"/>
    <property type="match status" value="1"/>
</dbReference>
<dbReference type="InterPro" id="IPR036165">
    <property type="entry name" value="YefM-like_sf"/>
</dbReference>
<proteinExistence type="inferred from homology"/>
<evidence type="ECO:0000256" key="2">
    <source>
        <dbReference type="SAM" id="MobiDB-lite"/>
    </source>
</evidence>
<protein>
    <submittedName>
        <fullName evidence="3">Type II toxin-antitoxin system prevent-host-death family antitoxin</fullName>
    </submittedName>
</protein>
<accession>A0ABR9PAS1</accession>
<gene>
    <name evidence="3" type="ORF">IDM40_19920</name>
</gene>
<keyword evidence="4" id="KW-1185">Reference proteome</keyword>
<feature type="region of interest" description="Disordered" evidence="2">
    <location>
        <begin position="66"/>
        <end position="105"/>
    </location>
</feature>
<evidence type="ECO:0000313" key="4">
    <source>
        <dbReference type="Proteomes" id="UP000806528"/>
    </source>
</evidence>
<sequence>METDPDEQRISIRDLQRNAADVFDRAKQGESFTVTRRGMAVGRVLPPDEREADLMDVVERGLIDLDDLDGLPGASEAKDMEREPSDPGTRPATDALAELRAEEDR</sequence>
<feature type="compositionally biased region" description="Basic and acidic residues" evidence="2">
    <location>
        <begin position="76"/>
        <end position="85"/>
    </location>
</feature>
<dbReference type="RefSeq" id="WP_193123544.1">
    <property type="nucleotide sequence ID" value="NZ_JADBGI010000019.1"/>
</dbReference>
<reference evidence="3 4" key="1">
    <citation type="submission" date="2020-09" db="EMBL/GenBank/DDBJ databases">
        <title>Diversity and distribution of actinomycetes associated with coral in the coast of Hainan.</title>
        <authorList>
            <person name="Li F."/>
        </authorList>
    </citation>
    <scope>NUCLEOTIDE SEQUENCE [LARGE SCALE GENOMIC DNA]</scope>
    <source>
        <strain evidence="3 4">HNM0947</strain>
    </source>
</reference>
<dbReference type="EMBL" id="JADBGI010000019">
    <property type="protein sequence ID" value="MBE3000942.1"/>
    <property type="molecule type" value="Genomic_DNA"/>
</dbReference>
<dbReference type="NCBIfam" id="TIGR01552">
    <property type="entry name" value="phd_fam"/>
    <property type="match status" value="1"/>
</dbReference>
<evidence type="ECO:0000313" key="3">
    <source>
        <dbReference type="EMBL" id="MBE3000942.1"/>
    </source>
</evidence>
<dbReference type="SUPFAM" id="SSF143120">
    <property type="entry name" value="YefM-like"/>
    <property type="match status" value="1"/>
</dbReference>